<evidence type="ECO:0000313" key="5">
    <source>
        <dbReference type="EMBL" id="PRZ43943.1"/>
    </source>
</evidence>
<dbReference type="SUPFAM" id="SSF52210">
    <property type="entry name" value="Succinyl-CoA synthetase domains"/>
    <property type="match status" value="2"/>
</dbReference>
<dbReference type="InterPro" id="IPR036291">
    <property type="entry name" value="NAD(P)-bd_dom_sf"/>
</dbReference>
<dbReference type="EMBL" id="PVUE01000001">
    <property type="protein sequence ID" value="PRZ43943.1"/>
    <property type="molecule type" value="Genomic_DNA"/>
</dbReference>
<dbReference type="Gene3D" id="3.30.1490.20">
    <property type="entry name" value="ATP-grasp fold, A domain"/>
    <property type="match status" value="1"/>
</dbReference>
<evidence type="ECO:0000313" key="6">
    <source>
        <dbReference type="Proteomes" id="UP000237752"/>
    </source>
</evidence>
<dbReference type="InterPro" id="IPR032875">
    <property type="entry name" value="Succ_CoA_lig_flav_dom"/>
</dbReference>
<feature type="domain" description="CoA-binding" evidence="4">
    <location>
        <begin position="23"/>
        <end position="118"/>
    </location>
</feature>
<dbReference type="Pfam" id="PF13380">
    <property type="entry name" value="CoA_binding_2"/>
    <property type="match status" value="1"/>
</dbReference>
<accession>A0A2T1A5Q8</accession>
<dbReference type="Gene3D" id="3.40.50.261">
    <property type="entry name" value="Succinyl-CoA synthetase domains"/>
    <property type="match status" value="2"/>
</dbReference>
<evidence type="ECO:0000256" key="2">
    <source>
        <dbReference type="ARBA" id="ARBA00022741"/>
    </source>
</evidence>
<comment type="caution">
    <text evidence="5">The sequence shown here is derived from an EMBL/GenBank/DDBJ whole genome shotgun (WGS) entry which is preliminary data.</text>
</comment>
<organism evidence="5 6">
    <name type="scientific">Antricoccus suffuscus</name>
    <dbReference type="NCBI Taxonomy" id="1629062"/>
    <lineage>
        <taxon>Bacteria</taxon>
        <taxon>Bacillati</taxon>
        <taxon>Actinomycetota</taxon>
        <taxon>Actinomycetes</taxon>
        <taxon>Geodermatophilales</taxon>
        <taxon>Antricoccaceae</taxon>
        <taxon>Antricoccus</taxon>
    </lineage>
</organism>
<dbReference type="InterPro" id="IPR016102">
    <property type="entry name" value="Succinyl-CoA_synth-like"/>
</dbReference>
<protein>
    <submittedName>
        <fullName evidence="5">Acyl-CoA synthetase (NDP forming)</fullName>
    </submittedName>
</protein>
<reference evidence="5 6" key="1">
    <citation type="submission" date="2018-03" db="EMBL/GenBank/DDBJ databases">
        <title>Genomic Encyclopedia of Archaeal and Bacterial Type Strains, Phase II (KMG-II): from individual species to whole genera.</title>
        <authorList>
            <person name="Goeker M."/>
        </authorList>
    </citation>
    <scope>NUCLEOTIDE SEQUENCE [LARGE SCALE GENOMIC DNA]</scope>
    <source>
        <strain evidence="5 6">DSM 100065</strain>
    </source>
</reference>
<gene>
    <name evidence="5" type="ORF">CLV47_10167</name>
</gene>
<evidence type="ECO:0000256" key="1">
    <source>
        <dbReference type="ARBA" id="ARBA00022598"/>
    </source>
</evidence>
<evidence type="ECO:0000256" key="3">
    <source>
        <dbReference type="ARBA" id="ARBA00022840"/>
    </source>
</evidence>
<dbReference type="Proteomes" id="UP000237752">
    <property type="component" value="Unassembled WGS sequence"/>
</dbReference>
<dbReference type="InterPro" id="IPR013815">
    <property type="entry name" value="ATP_grasp_subdomain_1"/>
</dbReference>
<dbReference type="Gene3D" id="3.30.470.20">
    <property type="entry name" value="ATP-grasp fold, B domain"/>
    <property type="match status" value="1"/>
</dbReference>
<name>A0A2T1A5Q8_9ACTN</name>
<keyword evidence="6" id="KW-1185">Reference proteome</keyword>
<dbReference type="PANTHER" id="PTHR43334:SF1">
    <property type="entry name" value="3-HYDROXYPROPIONATE--COA LIGASE [ADP-FORMING]"/>
    <property type="match status" value="1"/>
</dbReference>
<dbReference type="Pfam" id="PF13607">
    <property type="entry name" value="Succ_CoA_lig"/>
    <property type="match status" value="1"/>
</dbReference>
<dbReference type="PANTHER" id="PTHR43334">
    <property type="entry name" value="ACETATE--COA LIGASE [ADP-FORMING]"/>
    <property type="match status" value="1"/>
</dbReference>
<dbReference type="InterPro" id="IPR003781">
    <property type="entry name" value="CoA-bd"/>
</dbReference>
<dbReference type="RefSeq" id="WP_106347014.1">
    <property type="nucleotide sequence ID" value="NZ_PVUE01000001.1"/>
</dbReference>
<dbReference type="Gene3D" id="3.40.50.720">
    <property type="entry name" value="NAD(P)-binding Rossmann-like Domain"/>
    <property type="match status" value="1"/>
</dbReference>
<dbReference type="InterPro" id="IPR051538">
    <property type="entry name" value="Acyl-CoA_Synth/Transferase"/>
</dbReference>
<keyword evidence="3" id="KW-0067">ATP-binding</keyword>
<keyword evidence="1" id="KW-0436">Ligase</keyword>
<evidence type="ECO:0000259" key="4">
    <source>
        <dbReference type="SMART" id="SM00881"/>
    </source>
</evidence>
<keyword evidence="2" id="KW-0547">Nucleotide-binding</keyword>
<dbReference type="SMART" id="SM00881">
    <property type="entry name" value="CoA_binding"/>
    <property type="match status" value="1"/>
</dbReference>
<sequence>MTLGTNGNRQGASDAVRASLRHLLYPGSVAVVGASNDPLKMSGRPLDYLKRFGFRGPVYPINPTRTEVQGIPAIARIAGIPGPVDLAMIVLPAEAVPDAIRECAAIGIDTAIVAASGFSETGTDLGRLTEQRLRAAIRESEMTVLGPNCLGMISTRDRVTATFTSALDDLDELRYGPTAFVSQSGAFGSFIFNAGTRHGIGWSHYIATGNELELSTGEILTALAHSDDVQILLTYLEGVSNGSELISAFTTARELDKPIIAVKSGRSLVGARAAATHTASLSGSDQIFDGVVRELGVVRVNGVEEMLDAAKIFGTGARPAGRRVTSFSISGGCGVVMADAVAELGLTMAEWEDEWSERLAAIEPRPASVHNPVDLGAQMYLNPPMLEAGMRIALEHPGTDHIAVLLGCGESVADALIESITRVHADADKLIIVVWTGGSGRSQQILDERGIPCFSDPHRAAAALARLCDYSQWRSAPPPTRPDGIDQVGVAAIIDKAVARGRTQLSEWESSQIISMYGIPTAAARKAKNAEDAASAAAAFDGPFAIKLVSHQLVHKSDIGAVELNVAADEVQDSARRVLALGEEHGLSDVAVLLQPMVHGDVELIVGFTNDPSFGPSVVVGSGGVLVESVQDSCAALAPISGEYAESMIRSLKVAAALTPGRGRPGADLPALGDLVSRLSWLANDFGDRLADVDINPVLVDTSSGRTCAVDALAILAPSDDAPARRSSEREV</sequence>
<dbReference type="Pfam" id="PF13549">
    <property type="entry name" value="ATP-grasp_5"/>
    <property type="match status" value="1"/>
</dbReference>
<dbReference type="SUPFAM" id="SSF56059">
    <property type="entry name" value="Glutathione synthetase ATP-binding domain-like"/>
    <property type="match status" value="1"/>
</dbReference>
<dbReference type="SUPFAM" id="SSF51735">
    <property type="entry name" value="NAD(P)-binding Rossmann-fold domains"/>
    <property type="match status" value="1"/>
</dbReference>
<dbReference type="AlphaFoldDB" id="A0A2T1A5Q8"/>
<proteinExistence type="predicted"/>
<dbReference type="GO" id="GO:0005524">
    <property type="term" value="F:ATP binding"/>
    <property type="evidence" value="ECO:0007669"/>
    <property type="project" value="UniProtKB-KW"/>
</dbReference>
<dbReference type="GO" id="GO:0016874">
    <property type="term" value="F:ligase activity"/>
    <property type="evidence" value="ECO:0007669"/>
    <property type="project" value="UniProtKB-KW"/>
</dbReference>